<dbReference type="RefSeq" id="WP_254163475.1">
    <property type="nucleotide sequence ID" value="NZ_JAHESF010000010.1"/>
</dbReference>
<dbReference type="Gene3D" id="2.40.170.20">
    <property type="entry name" value="TonB-dependent receptor, beta-barrel domain"/>
    <property type="match status" value="1"/>
</dbReference>
<dbReference type="EMBL" id="JAHESF010000010">
    <property type="protein sequence ID" value="MBT1697603.1"/>
    <property type="molecule type" value="Genomic_DNA"/>
</dbReference>
<dbReference type="Gene3D" id="2.60.40.1120">
    <property type="entry name" value="Carboxypeptidase-like, regulatory domain"/>
    <property type="match status" value="1"/>
</dbReference>
<keyword evidence="2" id="KW-0472">Membrane</keyword>
<reference evidence="6 7" key="1">
    <citation type="submission" date="2021-05" db="EMBL/GenBank/DDBJ databases">
        <title>A Polyphasic approach of four new species of the genus Ohtaekwangia: Ohtaekwangia histidinii sp. nov., Ohtaekwangia cretensis sp. nov., Ohtaekwangia indiensis sp. nov., Ohtaekwangia reichenbachii sp. nov. from diverse environment.</title>
        <authorList>
            <person name="Octaviana S."/>
        </authorList>
    </citation>
    <scope>NUCLEOTIDE SEQUENCE [LARGE SCALE GENOMIC DNA]</scope>
    <source>
        <strain evidence="6 7">PWU4</strain>
    </source>
</reference>
<evidence type="ECO:0000256" key="1">
    <source>
        <dbReference type="ARBA" id="ARBA00004442"/>
    </source>
</evidence>
<dbReference type="GO" id="GO:0009279">
    <property type="term" value="C:cell outer membrane"/>
    <property type="evidence" value="ECO:0007669"/>
    <property type="project" value="UniProtKB-SubCell"/>
</dbReference>
<dbReference type="AlphaFoldDB" id="A0AAP2DLQ8"/>
<dbReference type="InterPro" id="IPR036942">
    <property type="entry name" value="Beta-barrel_TonB_sf"/>
</dbReference>
<gene>
    <name evidence="6" type="ORF">KK083_11995</name>
</gene>
<name>A0AAP2DLQ8_9BACT</name>
<keyword evidence="7" id="KW-1185">Reference proteome</keyword>
<feature type="domain" description="Outer membrane protein beta-barrel" evidence="5">
    <location>
        <begin position="466"/>
        <end position="931"/>
    </location>
</feature>
<dbReference type="InterPro" id="IPR041700">
    <property type="entry name" value="OMP_b-brl_3"/>
</dbReference>
<sequence>MFEEMPGLTTKSLLLIIVLMAIGYASSAQTFSVSGTMIDSTAREPLPGVAVVLRSVRDTTQWKGTLTDIDGNFRFENVAPGGYRLKATYIGYTTRQRFIRVRGENIEIGPLMISQSAVALKAVEVTDTQIRVQQKGDTLQYNANAFKTSRDGNVEDLITKMPGITVDGSGVKAQGENVQQILVDGKPFFGDDPNITLKNLPAEVIDKIEVFDRLSEQAQFTGFDDGQTRKTINIVTKKGVSRGDFGKIYAGAGENGRYIAGGNMNAFKGARKLSAIGLTNNINQQNFSNEDLLGISGNSTSSGGGRGGRGGGRTNGGGNNNNNSSNFQVGQQSGISTTHAMGLNYSNEWKKVELSGSYFFNKADNDRRTSLERTFIAQRDSGLVYTERNRATSTNFNHRLNLRLEYEIDSANSLVVTPAFSQQRNRSQSNLGGDYLTSETQERHLDNGNYGYNTGYNFSNNVLFRHRFKKRGRSASINATVTLNDRDADSGLRSVDDDFLNDTTVRIDQHADQITSSDTYSSNVAFTEPIGKSGQFQVNYTLSLTKSSTSKQTFDINPETGANLTLDTLLTNVFENTYLSNRGGASYRYNKKRFNFMTGLNFQYADLASTQDFPQPFELQRSFENLLPQAMLNYKFSQGANLRFNYRTATNAPTVSQLQNVVNNRNPLFLRSGNSNLKQDYQHTFTLRYGRTNFKTASSFNVFLFANYVKDYIGNATFRAEKDTTVNGVRLSQRGTQLTYPINVPENWNARTFITFGVPMSAIKSNLNLNTGFNYNRTPALINGRTNLAHNYSLSEGIVLGSNHEAIDFTVSYTANYVIVKNTLQTSSDNNYFTHLTSLRLTWQPWKGIVFNSNLVNTVYTGLGEEFNQSIWFWNAAIGYKLLKDKSLDIRISGFDLLNQNRSINRDVTETYIEDSQTNALTRYYMLMITYDLRKFK</sequence>
<feature type="compositionally biased region" description="Gly residues" evidence="4">
    <location>
        <begin position="302"/>
        <end position="319"/>
    </location>
</feature>
<comment type="caution">
    <text evidence="6">The sequence shown here is derived from an EMBL/GenBank/DDBJ whole genome shotgun (WGS) entry which is preliminary data.</text>
</comment>
<feature type="region of interest" description="Disordered" evidence="4">
    <location>
        <begin position="293"/>
        <end position="330"/>
    </location>
</feature>
<dbReference type="SUPFAM" id="SSF49464">
    <property type="entry name" value="Carboxypeptidase regulatory domain-like"/>
    <property type="match status" value="1"/>
</dbReference>
<evidence type="ECO:0000256" key="2">
    <source>
        <dbReference type="ARBA" id="ARBA00023136"/>
    </source>
</evidence>
<dbReference type="SUPFAM" id="SSF56935">
    <property type="entry name" value="Porins"/>
    <property type="match status" value="1"/>
</dbReference>
<dbReference type="Proteomes" id="UP001319200">
    <property type="component" value="Unassembled WGS sequence"/>
</dbReference>
<organism evidence="6 7">
    <name type="scientific">Chryseosolibacter histidini</name>
    <dbReference type="NCBI Taxonomy" id="2782349"/>
    <lineage>
        <taxon>Bacteria</taxon>
        <taxon>Pseudomonadati</taxon>
        <taxon>Bacteroidota</taxon>
        <taxon>Cytophagia</taxon>
        <taxon>Cytophagales</taxon>
        <taxon>Chryseotaleaceae</taxon>
        <taxon>Chryseosolibacter</taxon>
    </lineage>
</organism>
<dbReference type="Pfam" id="PF14905">
    <property type="entry name" value="OMP_b-brl_3"/>
    <property type="match status" value="1"/>
</dbReference>
<keyword evidence="6" id="KW-0675">Receptor</keyword>
<dbReference type="InterPro" id="IPR008969">
    <property type="entry name" value="CarboxyPept-like_regulatory"/>
</dbReference>
<dbReference type="Pfam" id="PF13715">
    <property type="entry name" value="CarbopepD_reg_2"/>
    <property type="match status" value="1"/>
</dbReference>
<evidence type="ECO:0000256" key="3">
    <source>
        <dbReference type="ARBA" id="ARBA00023237"/>
    </source>
</evidence>
<proteinExistence type="predicted"/>
<protein>
    <submittedName>
        <fullName evidence="6">TonB-dependent receptor</fullName>
    </submittedName>
</protein>
<comment type="subcellular location">
    <subcellularLocation>
        <location evidence="1">Cell outer membrane</location>
    </subcellularLocation>
</comment>
<evidence type="ECO:0000313" key="7">
    <source>
        <dbReference type="Proteomes" id="UP001319200"/>
    </source>
</evidence>
<evidence type="ECO:0000259" key="5">
    <source>
        <dbReference type="Pfam" id="PF14905"/>
    </source>
</evidence>
<evidence type="ECO:0000313" key="6">
    <source>
        <dbReference type="EMBL" id="MBT1697603.1"/>
    </source>
</evidence>
<keyword evidence="3" id="KW-0998">Cell outer membrane</keyword>
<evidence type="ECO:0000256" key="4">
    <source>
        <dbReference type="SAM" id="MobiDB-lite"/>
    </source>
</evidence>
<accession>A0AAP2DLQ8</accession>